<evidence type="ECO:0000313" key="2">
    <source>
        <dbReference type="EMBL" id="KAI5342916.1"/>
    </source>
</evidence>
<organism evidence="2 3">
    <name type="scientific">Prunus dulcis</name>
    <name type="common">Almond</name>
    <name type="synonym">Amygdalus dulcis</name>
    <dbReference type="NCBI Taxonomy" id="3755"/>
    <lineage>
        <taxon>Eukaryota</taxon>
        <taxon>Viridiplantae</taxon>
        <taxon>Streptophyta</taxon>
        <taxon>Embryophyta</taxon>
        <taxon>Tracheophyta</taxon>
        <taxon>Spermatophyta</taxon>
        <taxon>Magnoliopsida</taxon>
        <taxon>eudicotyledons</taxon>
        <taxon>Gunneridae</taxon>
        <taxon>Pentapetalae</taxon>
        <taxon>rosids</taxon>
        <taxon>fabids</taxon>
        <taxon>Rosales</taxon>
        <taxon>Rosaceae</taxon>
        <taxon>Amygdaloideae</taxon>
        <taxon>Amygdaleae</taxon>
        <taxon>Prunus</taxon>
    </lineage>
</organism>
<name>A0AAD4WIN2_PRUDU</name>
<reference evidence="2 3" key="1">
    <citation type="journal article" date="2022" name="G3 (Bethesda)">
        <title>Whole-genome sequence and methylome profiling of the almond [Prunus dulcis (Mill.) D.A. Webb] cultivar 'Nonpareil'.</title>
        <authorList>
            <person name="D'Amico-Willman K.M."/>
            <person name="Ouma W.Z."/>
            <person name="Meulia T."/>
            <person name="Sideli G.M."/>
            <person name="Gradziel T.M."/>
            <person name="Fresnedo-Ramirez J."/>
        </authorList>
    </citation>
    <scope>NUCLEOTIDE SEQUENCE [LARGE SCALE GENOMIC DNA]</scope>
    <source>
        <strain evidence="2">Clone GOH B32 T37-40</strain>
    </source>
</reference>
<dbReference type="EMBL" id="JAJFAZ020000002">
    <property type="protein sequence ID" value="KAI5342916.1"/>
    <property type="molecule type" value="Genomic_DNA"/>
</dbReference>
<feature type="compositionally biased region" description="Low complexity" evidence="1">
    <location>
        <begin position="94"/>
        <end position="113"/>
    </location>
</feature>
<dbReference type="Proteomes" id="UP001054821">
    <property type="component" value="Chromosome 2"/>
</dbReference>
<gene>
    <name evidence="2" type="ORF">L3X38_010792</name>
</gene>
<proteinExistence type="predicted"/>
<protein>
    <submittedName>
        <fullName evidence="2">Uncharacterized protein</fullName>
    </submittedName>
</protein>
<sequence length="138" mass="14619">MLFCATDTLLRRAKLNKSAESTRASFFPISGFPSFFPISLRRHLRPLSPSRRHLPAVTVAASVGFTRIFAGDFSLLRPPFPTPEMSDLIRRGRSMMPAPSSDPPAQSASAATTPALLDHVVVGPGASQAPASSASSVA</sequence>
<evidence type="ECO:0000256" key="1">
    <source>
        <dbReference type="SAM" id="MobiDB-lite"/>
    </source>
</evidence>
<keyword evidence="3" id="KW-1185">Reference proteome</keyword>
<dbReference type="AlphaFoldDB" id="A0AAD4WIN2"/>
<comment type="caution">
    <text evidence="2">The sequence shown here is derived from an EMBL/GenBank/DDBJ whole genome shotgun (WGS) entry which is preliminary data.</text>
</comment>
<accession>A0AAD4WIN2</accession>
<feature type="region of interest" description="Disordered" evidence="1">
    <location>
        <begin position="92"/>
        <end position="113"/>
    </location>
</feature>
<evidence type="ECO:0000313" key="3">
    <source>
        <dbReference type="Proteomes" id="UP001054821"/>
    </source>
</evidence>